<dbReference type="InterPro" id="IPR003593">
    <property type="entry name" value="AAA+_ATPase"/>
</dbReference>
<dbReference type="InterPro" id="IPR050763">
    <property type="entry name" value="ABC_transporter_ATP-binding"/>
</dbReference>
<accession>A0ABN6PIX4</accession>
<evidence type="ECO:0000256" key="5">
    <source>
        <dbReference type="ARBA" id="ARBA00022741"/>
    </source>
</evidence>
<evidence type="ECO:0000256" key="4">
    <source>
        <dbReference type="ARBA" id="ARBA00022475"/>
    </source>
</evidence>
<evidence type="ECO:0000256" key="6">
    <source>
        <dbReference type="ARBA" id="ARBA00022840"/>
    </source>
</evidence>
<keyword evidence="4" id="KW-1003">Cell membrane</keyword>
<keyword evidence="5" id="KW-0547">Nucleotide-binding</keyword>
<dbReference type="NCBIfam" id="TIGR03864">
    <property type="entry name" value="PQQ_ABC_ATP"/>
    <property type="match status" value="1"/>
</dbReference>
<dbReference type="Gene3D" id="3.40.50.300">
    <property type="entry name" value="P-loop containing nucleotide triphosphate hydrolases"/>
    <property type="match status" value="1"/>
</dbReference>
<dbReference type="InterPro" id="IPR022467">
    <property type="entry name" value="ABC_transprt_ATP-bd_su_PQQ"/>
</dbReference>
<name>A0ABN6PIX4_9BURK</name>
<keyword evidence="9" id="KW-1185">Reference proteome</keyword>
<keyword evidence="4" id="KW-0472">Membrane</keyword>
<organism evidence="8 9">
    <name type="scientific">Sphaerotilus microaerophilus</name>
    <dbReference type="NCBI Taxonomy" id="2914710"/>
    <lineage>
        <taxon>Bacteria</taxon>
        <taxon>Pseudomonadati</taxon>
        <taxon>Pseudomonadota</taxon>
        <taxon>Betaproteobacteria</taxon>
        <taxon>Burkholderiales</taxon>
        <taxon>Sphaerotilaceae</taxon>
        <taxon>Sphaerotilus</taxon>
    </lineage>
</organism>
<reference evidence="8" key="1">
    <citation type="submission" date="2022-04" db="EMBL/GenBank/DDBJ databases">
        <title>Whole genome sequence of Sphaerotilus sp. FB-5.</title>
        <authorList>
            <person name="Takeda M."/>
            <person name="Narihara S."/>
            <person name="Akimoto M."/>
            <person name="Akimoto R."/>
            <person name="Nishiyashiki S."/>
            <person name="Murakami T."/>
        </authorList>
    </citation>
    <scope>NUCLEOTIDE SEQUENCE</scope>
    <source>
        <strain evidence="8">FB-5</strain>
    </source>
</reference>
<dbReference type="InterPro" id="IPR003439">
    <property type="entry name" value="ABC_transporter-like_ATP-bd"/>
</dbReference>
<proteinExistence type="inferred from homology"/>
<evidence type="ECO:0000259" key="7">
    <source>
        <dbReference type="PROSITE" id="PS50893"/>
    </source>
</evidence>
<dbReference type="PROSITE" id="PS50893">
    <property type="entry name" value="ABC_TRANSPORTER_2"/>
    <property type="match status" value="1"/>
</dbReference>
<comment type="similarity">
    <text evidence="1">Belongs to the ABC transporter superfamily.</text>
</comment>
<dbReference type="InterPro" id="IPR027417">
    <property type="entry name" value="P-loop_NTPase"/>
</dbReference>
<keyword evidence="2" id="KW-0813">Transport</keyword>
<dbReference type="EMBL" id="AP025730">
    <property type="protein sequence ID" value="BDI04996.1"/>
    <property type="molecule type" value="Genomic_DNA"/>
</dbReference>
<dbReference type="CDD" id="cd03230">
    <property type="entry name" value="ABC_DR_subfamily_A"/>
    <property type="match status" value="1"/>
</dbReference>
<evidence type="ECO:0000256" key="2">
    <source>
        <dbReference type="ARBA" id="ARBA00022448"/>
    </source>
</evidence>
<dbReference type="PANTHER" id="PTHR42711">
    <property type="entry name" value="ABC TRANSPORTER ATP-BINDING PROTEIN"/>
    <property type="match status" value="1"/>
</dbReference>
<keyword evidence="3" id="KW-0536">Nodulation</keyword>
<evidence type="ECO:0000313" key="9">
    <source>
        <dbReference type="Proteomes" id="UP001057498"/>
    </source>
</evidence>
<dbReference type="InterPro" id="IPR017871">
    <property type="entry name" value="ABC_transporter-like_CS"/>
</dbReference>
<keyword evidence="6 8" id="KW-0067">ATP-binding</keyword>
<gene>
    <name evidence="8" type="ORF">CATMQ487_19660</name>
</gene>
<dbReference type="GO" id="GO:0005524">
    <property type="term" value="F:ATP binding"/>
    <property type="evidence" value="ECO:0007669"/>
    <property type="project" value="UniProtKB-KW"/>
</dbReference>
<feature type="domain" description="ABC transporter" evidence="7">
    <location>
        <begin position="17"/>
        <end position="247"/>
    </location>
</feature>
<dbReference type="SMART" id="SM00382">
    <property type="entry name" value="AAA"/>
    <property type="match status" value="1"/>
</dbReference>
<evidence type="ECO:0000313" key="8">
    <source>
        <dbReference type="EMBL" id="BDI04996.1"/>
    </source>
</evidence>
<dbReference type="PROSITE" id="PS00211">
    <property type="entry name" value="ABC_TRANSPORTER_1"/>
    <property type="match status" value="1"/>
</dbReference>
<protein>
    <submittedName>
        <fullName evidence="8">ABC transporter ATP-binding protein</fullName>
    </submittedName>
</protein>
<dbReference type="Proteomes" id="UP001057498">
    <property type="component" value="Chromosome"/>
</dbReference>
<evidence type="ECO:0000256" key="3">
    <source>
        <dbReference type="ARBA" id="ARBA00022458"/>
    </source>
</evidence>
<sequence>MNAVLTEPVVAAADVALRLDHLVKRYGERAALAGLSLTLPRGCFVALLGPNGAGKSTLFQVLTGLFVADEGDVVVAGEDLRRRAVAALRHIGVVFQQMSLDLDLSVERNLRFHADLHGLPRSLATERLHAGCQALGIEKDLARPVRELSGGNRRKVELVRALLHHPSVLLMDEPTVGLDPKSRRDLLGAIRADVAARGSTVLWATHLVEEAEAADRVVVLHRGKLLADGTPADVTAALGGSDLEEAFIRATQG</sequence>
<evidence type="ECO:0000256" key="1">
    <source>
        <dbReference type="ARBA" id="ARBA00005417"/>
    </source>
</evidence>
<dbReference type="PANTHER" id="PTHR42711:SF5">
    <property type="entry name" value="ABC TRANSPORTER ATP-BINDING PROTEIN NATA"/>
    <property type="match status" value="1"/>
</dbReference>
<dbReference type="Pfam" id="PF00005">
    <property type="entry name" value="ABC_tran"/>
    <property type="match status" value="1"/>
</dbReference>
<dbReference type="SUPFAM" id="SSF52540">
    <property type="entry name" value="P-loop containing nucleoside triphosphate hydrolases"/>
    <property type="match status" value="1"/>
</dbReference>